<comment type="caution">
    <text evidence="2">The sequence shown here is derived from an EMBL/GenBank/DDBJ whole genome shotgun (WGS) entry which is preliminary data.</text>
</comment>
<organism evidence="2 3">
    <name type="scientific">Rotaria socialis</name>
    <dbReference type="NCBI Taxonomy" id="392032"/>
    <lineage>
        <taxon>Eukaryota</taxon>
        <taxon>Metazoa</taxon>
        <taxon>Spiralia</taxon>
        <taxon>Gnathifera</taxon>
        <taxon>Rotifera</taxon>
        <taxon>Eurotatoria</taxon>
        <taxon>Bdelloidea</taxon>
        <taxon>Philodinida</taxon>
        <taxon>Philodinidae</taxon>
        <taxon>Rotaria</taxon>
    </lineage>
</organism>
<proteinExistence type="predicted"/>
<dbReference type="AlphaFoldDB" id="A0A817M2Z8"/>
<evidence type="ECO:0000313" key="3">
    <source>
        <dbReference type="Proteomes" id="UP000663825"/>
    </source>
</evidence>
<dbReference type="SUPFAM" id="SSF141571">
    <property type="entry name" value="Pentapeptide repeat-like"/>
    <property type="match status" value="1"/>
</dbReference>
<name>A0A817M2Z8_9BILA</name>
<reference evidence="2" key="1">
    <citation type="submission" date="2021-02" db="EMBL/GenBank/DDBJ databases">
        <authorList>
            <person name="Nowell W R."/>
        </authorList>
    </citation>
    <scope>NUCLEOTIDE SEQUENCE</scope>
</reference>
<evidence type="ECO:0000256" key="1">
    <source>
        <dbReference type="SAM" id="MobiDB-lite"/>
    </source>
</evidence>
<dbReference type="Pfam" id="PF00805">
    <property type="entry name" value="Pentapeptide"/>
    <property type="match status" value="1"/>
</dbReference>
<gene>
    <name evidence="2" type="ORF">TIS948_LOCUS3107</name>
</gene>
<dbReference type="InterPro" id="IPR001646">
    <property type="entry name" value="5peptide_repeat"/>
</dbReference>
<evidence type="ECO:0008006" key="4">
    <source>
        <dbReference type="Google" id="ProtNLM"/>
    </source>
</evidence>
<dbReference type="OrthoDB" id="10058201at2759"/>
<protein>
    <recommendedName>
        <fullName evidence="4">Pentapeptide repeat-containing protein</fullName>
    </recommendedName>
</protein>
<dbReference type="Proteomes" id="UP000663825">
    <property type="component" value="Unassembled WGS sequence"/>
</dbReference>
<sequence length="604" mass="69714">MSYYLSDQSVTSIKNNKNRFCDLNDEQVLDDVNQSKQRIDETENNENLNKQTHTFKRHLTLTSQYGDEENDFQPNDISKNKEFITVSKNNKRKQRHTNDYNEKQNNDDDVCIIEPSLETMKKSNENYGRFFNMLHLRTRQKLGLPTSNSHPEKKLKSERRCLTWINVALGALIPLMIEVSTIVVSAVNQSIQDKQRQQDQHLAYLRRLQDQQLADELYYQGVFKTYVEDISNVFFKLNNTFIDNQKKMKYIRIKTLIALEELDWQGKSRLFLFLNETGLLSPFPLSYGDNNVTNVSLDLSDANFVNISIKSTPHKKFHFNNLRLSSVDFTNPSFIGCQFNQGVDFRNSSMFGANFTQSKFECSQSYVANSDSFGHIHVKFDDSNLERSDFSDSYMCDVSFVRANLAHSTFKGIRFQGLIEFRSTNLTLVNRDFSLSDASLSMPLPLTFSNIDFRTIPLSISSSNNHLVKLSNVILYDGTWVLNDSSLVLNGDAEMGCMNLDDKRLLMNWKPLPTIAYFPTLSNYPQSENASYGNCSFNFTTIEDKKVRMHQDVNVDEYIVFLDTNESEYEIAADMRCINEDVFIGVTFYSVTMTYLLSSRKNSP</sequence>
<evidence type="ECO:0000313" key="2">
    <source>
        <dbReference type="EMBL" id="CAF3033281.1"/>
    </source>
</evidence>
<feature type="region of interest" description="Disordered" evidence="1">
    <location>
        <begin position="66"/>
        <end position="103"/>
    </location>
</feature>
<accession>A0A817M2Z8</accession>
<dbReference type="EMBL" id="CAJNXB010000176">
    <property type="protein sequence ID" value="CAF3033281.1"/>
    <property type="molecule type" value="Genomic_DNA"/>
</dbReference>
<dbReference type="Gene3D" id="2.160.20.80">
    <property type="entry name" value="E3 ubiquitin-protein ligase SopA"/>
    <property type="match status" value="1"/>
</dbReference>